<dbReference type="OrthoDB" id="10250354at2759"/>
<dbReference type="Pfam" id="PF00226">
    <property type="entry name" value="DnaJ"/>
    <property type="match status" value="1"/>
</dbReference>
<dbReference type="AlphaFoldDB" id="A0A9P1BPJ0"/>
<dbReference type="PANTHER" id="PTHR24074">
    <property type="entry name" value="CO-CHAPERONE PROTEIN DJLA"/>
    <property type="match status" value="1"/>
</dbReference>
<proteinExistence type="predicted"/>
<reference evidence="4" key="2">
    <citation type="submission" date="2024-04" db="EMBL/GenBank/DDBJ databases">
        <authorList>
            <person name="Chen Y."/>
            <person name="Shah S."/>
            <person name="Dougan E. K."/>
            <person name="Thang M."/>
            <person name="Chan C."/>
        </authorList>
    </citation>
    <scope>NUCLEOTIDE SEQUENCE [LARGE SCALE GENOMIC DNA]</scope>
</reference>
<dbReference type="CDD" id="cd06257">
    <property type="entry name" value="DnaJ"/>
    <property type="match status" value="1"/>
</dbReference>
<evidence type="ECO:0000259" key="2">
    <source>
        <dbReference type="PROSITE" id="PS50076"/>
    </source>
</evidence>
<accession>A0A9P1BPJ0</accession>
<sequence>MMRNTLDNRMSASANFTLTGALAGNSDVFQAFPRPRPSHHAFEWVKEFESISRWQFLSERTSCRSYSRQLLAAPMAPAVGEDVKLATSTLYEENVHFGTHLEVWGSWYDMEKKCWGYACCRVTRQRQRRCPKTAPQAEGEEEEEDEMEVKVSRRMADLLEKNPSFTGEVPNPDQEKNWSDQELKNFIHSNGLIRPARTKGQQKPEPTPADWKVLELEPGADPTQLKKAYRKLALQYHPDKQRNEKDKASATEKFRKVVEAYEAIAGHVAEIPAVAASEDNVRKRRWRIVIVD</sequence>
<dbReference type="PRINTS" id="PR00625">
    <property type="entry name" value="JDOMAIN"/>
</dbReference>
<name>A0A9P1BPJ0_9DINO</name>
<evidence type="ECO:0000313" key="3">
    <source>
        <dbReference type="EMBL" id="CAI3976420.1"/>
    </source>
</evidence>
<dbReference type="InterPro" id="IPR001623">
    <property type="entry name" value="DnaJ_domain"/>
</dbReference>
<evidence type="ECO:0000313" key="5">
    <source>
        <dbReference type="EMBL" id="CAL4763732.1"/>
    </source>
</evidence>
<feature type="domain" description="J" evidence="2">
    <location>
        <begin position="209"/>
        <end position="269"/>
    </location>
</feature>
<dbReference type="EMBL" id="CAMXCT030000270">
    <property type="protein sequence ID" value="CAL4763732.1"/>
    <property type="molecule type" value="Genomic_DNA"/>
</dbReference>
<evidence type="ECO:0000256" key="1">
    <source>
        <dbReference type="SAM" id="MobiDB-lite"/>
    </source>
</evidence>
<dbReference type="SUPFAM" id="SSF46565">
    <property type="entry name" value="Chaperone J-domain"/>
    <property type="match status" value="1"/>
</dbReference>
<dbReference type="EMBL" id="CAMXCT020000270">
    <property type="protein sequence ID" value="CAL1129795.1"/>
    <property type="molecule type" value="Genomic_DNA"/>
</dbReference>
<dbReference type="EMBL" id="CAMXCT010000270">
    <property type="protein sequence ID" value="CAI3976420.1"/>
    <property type="molecule type" value="Genomic_DNA"/>
</dbReference>
<dbReference type="InterPro" id="IPR050817">
    <property type="entry name" value="DjlA_DnaK_co-chaperone"/>
</dbReference>
<dbReference type="PROSITE" id="PS50076">
    <property type="entry name" value="DNAJ_2"/>
    <property type="match status" value="1"/>
</dbReference>
<evidence type="ECO:0000313" key="6">
    <source>
        <dbReference type="Proteomes" id="UP001152797"/>
    </source>
</evidence>
<dbReference type="SMART" id="SM00271">
    <property type="entry name" value="DnaJ"/>
    <property type="match status" value="1"/>
</dbReference>
<gene>
    <name evidence="3" type="ORF">C1SCF055_LOCUS4641</name>
</gene>
<dbReference type="Proteomes" id="UP001152797">
    <property type="component" value="Unassembled WGS sequence"/>
</dbReference>
<dbReference type="InterPro" id="IPR036869">
    <property type="entry name" value="J_dom_sf"/>
</dbReference>
<evidence type="ECO:0000313" key="4">
    <source>
        <dbReference type="EMBL" id="CAL1129795.1"/>
    </source>
</evidence>
<feature type="compositionally biased region" description="Acidic residues" evidence="1">
    <location>
        <begin position="138"/>
        <end position="147"/>
    </location>
</feature>
<feature type="region of interest" description="Disordered" evidence="1">
    <location>
        <begin position="128"/>
        <end position="147"/>
    </location>
</feature>
<protein>
    <submittedName>
        <fullName evidence="5">Chaperone protein DnaJ</fullName>
    </submittedName>
</protein>
<keyword evidence="6" id="KW-1185">Reference proteome</keyword>
<organism evidence="3">
    <name type="scientific">Cladocopium goreaui</name>
    <dbReference type="NCBI Taxonomy" id="2562237"/>
    <lineage>
        <taxon>Eukaryota</taxon>
        <taxon>Sar</taxon>
        <taxon>Alveolata</taxon>
        <taxon>Dinophyceae</taxon>
        <taxon>Suessiales</taxon>
        <taxon>Symbiodiniaceae</taxon>
        <taxon>Cladocopium</taxon>
    </lineage>
</organism>
<comment type="caution">
    <text evidence="3">The sequence shown here is derived from an EMBL/GenBank/DDBJ whole genome shotgun (WGS) entry which is preliminary data.</text>
</comment>
<reference evidence="3" key="1">
    <citation type="submission" date="2022-10" db="EMBL/GenBank/DDBJ databases">
        <authorList>
            <person name="Chen Y."/>
            <person name="Dougan E. K."/>
            <person name="Chan C."/>
            <person name="Rhodes N."/>
            <person name="Thang M."/>
        </authorList>
    </citation>
    <scope>NUCLEOTIDE SEQUENCE</scope>
</reference>
<dbReference type="Gene3D" id="1.10.287.110">
    <property type="entry name" value="DnaJ domain"/>
    <property type="match status" value="1"/>
</dbReference>